<evidence type="ECO:0000256" key="2">
    <source>
        <dbReference type="SAM" id="SignalP"/>
    </source>
</evidence>
<evidence type="ECO:0000313" key="3">
    <source>
        <dbReference type="EMBL" id="SOV74874.1"/>
    </source>
</evidence>
<dbReference type="EMBL" id="LT969564">
    <property type="protein sequence ID" value="SOV74874.1"/>
    <property type="molecule type" value="Genomic_DNA"/>
</dbReference>
<keyword evidence="1" id="KW-0812">Transmembrane</keyword>
<protein>
    <submittedName>
        <fullName evidence="3">Rifin PIR protein, putative</fullName>
    </submittedName>
</protein>
<feature type="chain" id="PRO_5015133091" evidence="2">
    <location>
        <begin position="23"/>
        <end position="353"/>
    </location>
</feature>
<keyword evidence="1" id="KW-0472">Membrane</keyword>
<dbReference type="InterPro" id="IPR011992">
    <property type="entry name" value="EF-hand-dom_pair"/>
</dbReference>
<dbReference type="Pfam" id="PF02009">
    <property type="entry name" value="RIFIN"/>
    <property type="match status" value="1"/>
</dbReference>
<name>A0A2P9D1F7_PLARE</name>
<accession>A0A2P9D1F7</accession>
<evidence type="ECO:0000256" key="1">
    <source>
        <dbReference type="SAM" id="Phobius"/>
    </source>
</evidence>
<dbReference type="InterPro" id="IPR006373">
    <property type="entry name" value="VSA_Rifin"/>
</dbReference>
<dbReference type="SUPFAM" id="SSF47473">
    <property type="entry name" value="EF-hand"/>
    <property type="match status" value="1"/>
</dbReference>
<keyword evidence="2" id="KW-0732">Signal</keyword>
<feature type="transmembrane region" description="Helical" evidence="1">
    <location>
        <begin position="312"/>
        <end position="333"/>
    </location>
</feature>
<keyword evidence="1" id="KW-1133">Transmembrane helix</keyword>
<dbReference type="NCBIfam" id="TIGR01477">
    <property type="entry name" value="RIFIN"/>
    <property type="match status" value="1"/>
</dbReference>
<reference evidence="3 4" key="1">
    <citation type="submission" date="2016-09" db="EMBL/GenBank/DDBJ databases">
        <authorList>
            <consortium name="Pathogen Informatics"/>
        </authorList>
    </citation>
    <scope>NUCLEOTIDE SEQUENCE [LARGE SCALE GENOMIC DNA]</scope>
</reference>
<sequence>MKVHYINILLFALPLNILVTLCQVNTQQNPSITPRHTPTTRLLCQCDLYMPNYDNDPQMKYVMDNFNKQTQQRFHEYDERMQSKRMQCKDRCDKEIQKIILKDKLEKQMAQQLTTLETKINTDDIPTCICEKSLADKTEKFCLNCGKNLGVAVPGLGGLGGYGAYELVKIAMTAAIAAAQKAGALAGEAAGIQEVITALNTSLNLDTFGGTTLNTVLNGNNFKNIPFLVELLKKDYHTVCGVANPDTNKVLCFYRSSVGDNVAYKFIESNVKSAVTSGTQAATTKTAEMTPTYITQEVSKVTSTGAILSNPIVIAFIVIVILIVTLLIIYLILRYRRKRKTNKKLQYIKLLKE</sequence>
<proteinExistence type="predicted"/>
<evidence type="ECO:0000313" key="4">
    <source>
        <dbReference type="Proteomes" id="UP000240500"/>
    </source>
</evidence>
<feature type="signal peptide" evidence="2">
    <location>
        <begin position="1"/>
        <end position="22"/>
    </location>
</feature>
<organism evidence="3 4">
    <name type="scientific">Plasmodium reichenowi</name>
    <dbReference type="NCBI Taxonomy" id="5854"/>
    <lineage>
        <taxon>Eukaryota</taxon>
        <taxon>Sar</taxon>
        <taxon>Alveolata</taxon>
        <taxon>Apicomplexa</taxon>
        <taxon>Aconoidasida</taxon>
        <taxon>Haemosporida</taxon>
        <taxon>Plasmodiidae</taxon>
        <taxon>Plasmodium</taxon>
        <taxon>Plasmodium (Laverania)</taxon>
    </lineage>
</organism>
<dbReference type="VEuPathDB" id="PlasmoDB:PRG01_0102400"/>
<dbReference type="Proteomes" id="UP000240500">
    <property type="component" value="Chromosome 1"/>
</dbReference>
<dbReference type="AlphaFoldDB" id="A0A2P9D1F7"/>
<gene>
    <name evidence="3" type="ORF">PRG01_0102400</name>
</gene>
<dbReference type="OrthoDB" id="378834at2759"/>
<dbReference type="VEuPathDB" id="PlasmoDB:PRCDC_0013800"/>